<evidence type="ECO:0000313" key="2">
    <source>
        <dbReference type="Proteomes" id="UP000735302"/>
    </source>
</evidence>
<proteinExistence type="predicted"/>
<dbReference type="AlphaFoldDB" id="A0AAV3YJ45"/>
<comment type="caution">
    <text evidence="1">The sequence shown here is derived from an EMBL/GenBank/DDBJ whole genome shotgun (WGS) entry which is preliminary data.</text>
</comment>
<sequence length="100" mass="11017">MLLKKYVEERWLTYKAVSYPVGGPRFESQFEPGHFLIAPLCPPSTKWAVKVKVAGRAMVNYLIIPYAKNNQDPTPGSPVLGPSMGPTLLVLMKALCSITP</sequence>
<reference evidence="1 2" key="1">
    <citation type="journal article" date="2021" name="Elife">
        <title>Chloroplast acquisition without the gene transfer in kleptoplastic sea slugs, Plakobranchus ocellatus.</title>
        <authorList>
            <person name="Maeda T."/>
            <person name="Takahashi S."/>
            <person name="Yoshida T."/>
            <person name="Shimamura S."/>
            <person name="Takaki Y."/>
            <person name="Nagai Y."/>
            <person name="Toyoda A."/>
            <person name="Suzuki Y."/>
            <person name="Arimoto A."/>
            <person name="Ishii H."/>
            <person name="Satoh N."/>
            <person name="Nishiyama T."/>
            <person name="Hasebe M."/>
            <person name="Maruyama T."/>
            <person name="Minagawa J."/>
            <person name="Obokata J."/>
            <person name="Shigenobu S."/>
        </authorList>
    </citation>
    <scope>NUCLEOTIDE SEQUENCE [LARGE SCALE GENOMIC DNA]</scope>
</reference>
<organism evidence="1 2">
    <name type="scientific">Plakobranchus ocellatus</name>
    <dbReference type="NCBI Taxonomy" id="259542"/>
    <lineage>
        <taxon>Eukaryota</taxon>
        <taxon>Metazoa</taxon>
        <taxon>Spiralia</taxon>
        <taxon>Lophotrochozoa</taxon>
        <taxon>Mollusca</taxon>
        <taxon>Gastropoda</taxon>
        <taxon>Heterobranchia</taxon>
        <taxon>Euthyneura</taxon>
        <taxon>Panpulmonata</taxon>
        <taxon>Sacoglossa</taxon>
        <taxon>Placobranchoidea</taxon>
        <taxon>Plakobranchidae</taxon>
        <taxon>Plakobranchus</taxon>
    </lineage>
</organism>
<keyword evidence="2" id="KW-1185">Reference proteome</keyword>
<name>A0AAV3YJ45_9GAST</name>
<dbReference type="Proteomes" id="UP000735302">
    <property type="component" value="Unassembled WGS sequence"/>
</dbReference>
<accession>A0AAV3YJ45</accession>
<dbReference type="EMBL" id="BLXT01000976">
    <property type="protein sequence ID" value="GFN82237.1"/>
    <property type="molecule type" value="Genomic_DNA"/>
</dbReference>
<protein>
    <submittedName>
        <fullName evidence="1">Uncharacterized protein</fullName>
    </submittedName>
</protein>
<evidence type="ECO:0000313" key="1">
    <source>
        <dbReference type="EMBL" id="GFN82237.1"/>
    </source>
</evidence>
<gene>
    <name evidence="1" type="ORF">PoB_000874300</name>
</gene>